<evidence type="ECO:0000313" key="9">
    <source>
        <dbReference type="Ensembl" id="ENSGACP00000023493.2"/>
    </source>
</evidence>
<feature type="region of interest" description="Disordered" evidence="6">
    <location>
        <begin position="1985"/>
        <end position="2005"/>
    </location>
</feature>
<feature type="region of interest" description="Disordered" evidence="6">
    <location>
        <begin position="2298"/>
        <end position="2317"/>
    </location>
</feature>
<feature type="repeat" description="CSPG" evidence="5">
    <location>
        <begin position="1105"/>
        <end position="1202"/>
    </location>
</feature>
<feature type="region of interest" description="Disordered" evidence="6">
    <location>
        <begin position="2092"/>
        <end position="2146"/>
    </location>
</feature>
<feature type="compositionally biased region" description="Polar residues" evidence="6">
    <location>
        <begin position="2046"/>
        <end position="2057"/>
    </location>
</feature>
<dbReference type="InterPro" id="IPR001791">
    <property type="entry name" value="Laminin_G"/>
</dbReference>
<keyword evidence="7" id="KW-0812">Transmembrane</keyword>
<feature type="region of interest" description="Disordered" evidence="6">
    <location>
        <begin position="2040"/>
        <end position="2076"/>
    </location>
</feature>
<name>G3Q0U8_GASAC</name>
<organism evidence="9 10">
    <name type="scientific">Gasterosteus aculeatus aculeatus</name>
    <name type="common">three-spined stickleback</name>
    <dbReference type="NCBI Taxonomy" id="481459"/>
    <lineage>
        <taxon>Eukaryota</taxon>
        <taxon>Metazoa</taxon>
        <taxon>Chordata</taxon>
        <taxon>Craniata</taxon>
        <taxon>Vertebrata</taxon>
        <taxon>Euteleostomi</taxon>
        <taxon>Actinopterygii</taxon>
        <taxon>Neopterygii</taxon>
        <taxon>Teleostei</taxon>
        <taxon>Neoteleostei</taxon>
        <taxon>Acanthomorphata</taxon>
        <taxon>Eupercaria</taxon>
        <taxon>Perciformes</taxon>
        <taxon>Cottioidei</taxon>
        <taxon>Gasterosteales</taxon>
        <taxon>Gasterosteidae</taxon>
        <taxon>Gasterosteus</taxon>
    </lineage>
</organism>
<dbReference type="CDD" id="cd00110">
    <property type="entry name" value="LamG"/>
    <property type="match status" value="2"/>
</dbReference>
<feature type="repeat" description="CSPG" evidence="5">
    <location>
        <begin position="1575"/>
        <end position="1674"/>
    </location>
</feature>
<keyword evidence="1" id="KW-0732">Signal</keyword>
<dbReference type="STRING" id="69293.ENSGACP00000023493"/>
<dbReference type="PROSITE" id="PS50025">
    <property type="entry name" value="LAM_G_DOMAIN"/>
    <property type="match status" value="2"/>
</dbReference>
<dbReference type="Gene3D" id="2.60.120.200">
    <property type="match status" value="2"/>
</dbReference>
<evidence type="ECO:0000256" key="1">
    <source>
        <dbReference type="ARBA" id="ARBA00022729"/>
    </source>
</evidence>
<keyword evidence="7" id="KW-0472">Membrane</keyword>
<evidence type="ECO:0000259" key="8">
    <source>
        <dbReference type="PROSITE" id="PS50025"/>
    </source>
</evidence>
<dbReference type="InterPro" id="IPR051561">
    <property type="entry name" value="FRAS1_ECM"/>
</dbReference>
<comment type="caution">
    <text evidence="4">Lacks conserved residue(s) required for the propagation of feature annotation.</text>
</comment>
<keyword evidence="3" id="KW-0325">Glycoprotein</keyword>
<dbReference type="PROSITE" id="PS51854">
    <property type="entry name" value="CSPG"/>
    <property type="match status" value="8"/>
</dbReference>
<dbReference type="GO" id="GO:0009653">
    <property type="term" value="P:anatomical structure morphogenesis"/>
    <property type="evidence" value="ECO:0007669"/>
    <property type="project" value="TreeGrafter"/>
</dbReference>
<dbReference type="Ensembl" id="ENSGACT00000023539.2">
    <property type="protein sequence ID" value="ENSGACP00000023493.2"/>
    <property type="gene ID" value="ENSGACG00000017776.2"/>
</dbReference>
<dbReference type="Bgee" id="ENSGACG00000017776">
    <property type="expression patterns" value="Expressed in camera-type eye"/>
</dbReference>
<feature type="repeat" description="CSPG" evidence="5">
    <location>
        <begin position="1411"/>
        <end position="1502"/>
    </location>
</feature>
<protein>
    <recommendedName>
        <fullName evidence="8">Laminin G domain-containing protein</fullName>
    </recommendedName>
</protein>
<dbReference type="PANTHER" id="PTHR45739">
    <property type="entry name" value="MATRIX PROTEIN, PUTATIVE-RELATED"/>
    <property type="match status" value="1"/>
</dbReference>
<feature type="repeat" description="CSPG" evidence="5">
    <location>
        <begin position="871"/>
        <end position="965"/>
    </location>
</feature>
<feature type="compositionally biased region" description="Basic residues" evidence="6">
    <location>
        <begin position="2093"/>
        <end position="2117"/>
    </location>
</feature>
<dbReference type="PANTHER" id="PTHR45739:SF12">
    <property type="entry name" value="CHONDROITIN SULFATE PROTEOGLYCAN 4-LIKE ISOFORM X2"/>
    <property type="match status" value="1"/>
</dbReference>
<feature type="domain" description="Laminin G" evidence="8">
    <location>
        <begin position="47"/>
        <end position="226"/>
    </location>
</feature>
<dbReference type="OMA" id="QCKVIPL"/>
<dbReference type="InParanoid" id="G3Q0U8"/>
<dbReference type="InterPro" id="IPR039005">
    <property type="entry name" value="CSPG_rpt"/>
</dbReference>
<dbReference type="eggNOG" id="KOG3597">
    <property type="taxonomic scope" value="Eukaryota"/>
</dbReference>
<evidence type="ECO:0000313" key="10">
    <source>
        <dbReference type="Proteomes" id="UP000007635"/>
    </source>
</evidence>
<dbReference type="InterPro" id="IPR013320">
    <property type="entry name" value="ConA-like_dom_sf"/>
</dbReference>
<dbReference type="SUPFAM" id="SSF49899">
    <property type="entry name" value="Concanavalin A-like lectins/glucanases"/>
    <property type="match status" value="2"/>
</dbReference>
<feature type="domain" description="Laminin G" evidence="8">
    <location>
        <begin position="236"/>
        <end position="422"/>
    </location>
</feature>
<feature type="repeat" description="CSPG" evidence="5">
    <location>
        <begin position="1804"/>
        <end position="1893"/>
    </location>
</feature>
<evidence type="ECO:0000256" key="6">
    <source>
        <dbReference type="SAM" id="MobiDB-lite"/>
    </source>
</evidence>
<reference evidence="9 10" key="1">
    <citation type="journal article" date="2021" name="G3 (Bethesda)">
        <title>Improved contiguity of the threespine stickleback genome using long-read sequencing.</title>
        <authorList>
            <person name="Nath S."/>
            <person name="Shaw D.E."/>
            <person name="White M.A."/>
        </authorList>
    </citation>
    <scope>NUCLEOTIDE SEQUENCE [LARGE SCALE GENOMIC DNA]</scope>
    <source>
        <strain evidence="9 10">Lake Benthic</strain>
    </source>
</reference>
<feature type="repeat" description="CSPG" evidence="5">
    <location>
        <begin position="639"/>
        <end position="738"/>
    </location>
</feature>
<evidence type="ECO:0000256" key="3">
    <source>
        <dbReference type="ARBA" id="ARBA00023180"/>
    </source>
</evidence>
<proteinExistence type="predicted"/>
<dbReference type="Pfam" id="PF16184">
    <property type="entry name" value="Cadherin_3"/>
    <property type="match status" value="9"/>
</dbReference>
<dbReference type="Pfam" id="PF02210">
    <property type="entry name" value="Laminin_G_2"/>
    <property type="match status" value="2"/>
</dbReference>
<evidence type="ECO:0000256" key="7">
    <source>
        <dbReference type="SAM" id="Phobius"/>
    </source>
</evidence>
<reference evidence="9" key="2">
    <citation type="submission" date="2025-08" db="UniProtKB">
        <authorList>
            <consortium name="Ensembl"/>
        </authorList>
    </citation>
    <scope>IDENTIFICATION</scope>
</reference>
<keyword evidence="7" id="KW-1133">Transmembrane helix</keyword>
<feature type="repeat" description="CSPG" evidence="5">
    <location>
        <begin position="1211"/>
        <end position="1318"/>
    </location>
</feature>
<sequence>MEHLNKQLSGVKRQFECKTNGGPLHIFIHILLTGSKFELGTWAAICAVYLCFQSSSVGEFSPTCFIREASNQTLLHVRFRTSSPAGMLFLAAGRRDFLLLELLSGRLQVRLNLGSGERSLRSEKGINLSDLAWHSMELTHDHHNVNMTVDGNSHTSLRMPGPDLELSVEDGLFVAGTAGLSRPLLFNASAGFRGCVDEVVFNEHNLLSSLRPHSGYKSVHEVSLGCSSQFAATEEDSVSFFSSKAFISLPPWEGPQEGAFECELYPSAREDDGLVLYASGNQGGFVAIEIRDGNLVATVATGESSKTELRSAMHVHSNLTWYPVRLHLLPNSVQLKVGEELVEATPSLDPLAIQLDGPLFLGGLDEEARGEARRAGLLSAVPAGRPSGRGGSFRGCLREIRVNTRRTGLPHAVITKDVTVGCKTGQVQDTVTTMGPSDRPEFDETTPQPIAEDKKNTNFLLLRKLEVSEGGRAPLDNNSVPFYLQLDLSPDPDGKLREGQERTITMGAGETESTFSMLDLWQGRVIYVHGGSEDQLDSFTFSVSSNKRKMLPVFLKGNRLHRFDISISPVNDAPVLSLPQGNLFTLLEKSNLLRVWDPDSSPAELVFSSLGNLNAEVGHLEHQDHPGRFVPQIMAVPLEHTLVNNTGLEVNQGEAFIITTTHLAVQINVNDQAVEVRYAVVESPRYGELQRLHSSGDWKPTTSFSQKLLEKERIRYLSTYHSVQTQSNTTDYFKCTISIGSRASEEVVFPITVRWIHYKVTRSKMEVNGVQSTALTPKDFHVISKGVKVNESDLHFRLVTVPKKGQLFLDDKALRRNSGFSQQNVTDGLMKYELLNVPQEDTRDTFSFQVFSTHATSTAFDFRINIRAESIAITVVNKGLSTPEGGSRVINKDVLFTRTASNRDVHYSVTGSPRHGHLRRINLSNSTSVNDNVVAFTNQDIIEERVMYVHDDSETTQDSFTFQIVVHKPNKRARKQEDRRTAEHTFNISVQLVNDERPVRVVDKVFHVARDGQRLVTLSDLRYRDDDSDFEDSWLVYTRRGIPLGELVLASDTSHKLYEFTQRDLQQKKVLFVHRGVSFGRFVLFVSDGKHYVSTLLEVMAQDPYLQVENNTGLVLQRGGFKALTAANLSIFSNLDIRDPQEVTFEVFLPPKHGVLCFHDGDGVTASDAISIFTQRDLVLGRLAYRHDGSHELSDGFNVTARANEKNTPRPPTVTSNRPVVVSEGQYVSISKEHLEVVHEDSRPSEIVFNIQSPPALGFLQRFPPNEKHQTNNGEQLHLDQNPPTVGSFTQEDLNQGLIIYHQQAAGRTNDSLLLEATNGVTRVGPFRLEIDIIPTLLPLQVQRVRLDVASHHFSGMNFLYQLEREYISYIHDGSDTLRDNFTIVANQTEIKKNSLPCTGHIKVTPVDDETPVVTTNKGLKVWVGSVTEITTDDLSAEDSDTPEPQALEFIVTPPSNGHLALKGAPSRQILNFTQNHIRTGQLMFVHSGALSGGFHFQVNDGVNFAPRQIFSTTAHSVVLTLQTNHPMEVYPGMFSQNQKKAFPFSTTVPSAKVSLSTLISIWTLEVMISSGPTEVSVCVIQGAVVAEGGRVTIDKSKLDASNLLGKVPEPHRKDHHIMYRLISPPRHGSLSIQGHNLTRNQSDFSQVTLNKFGITYAHDDSETTSDSFSFRAWMLISRGNDHFWDKRSVFYANLLRSNVATIFESSESLLGLVLSTSLVEYNPVNLHFQVEDHDTPPEELHYLVISKPSNGYLTLGERLEPVTSFTQYDVNHGRLHFIQQVSPLRETHVSAGTRFSLEVIKPSVSMVNNTGLSLVQGRTAVVLTTNQFAAQTNGRRPVNITYTVTTHPRHGRIAINDQEVTAFRHQDVQSGRVVYHMTDLSESEDSFQVTVSAASPGVDYVNLTAQVVNVTVRPLIYLREPVRVPSGIAVKLGKAMMDASELARISRADPVFLMTYDPNRASEVLKSFTFRDVVQGRVAIEETLSDSDSRQRGNKSALTTARGHAPATPLNDSFIFLLKAGNVQPAKGELHFTILPHHQMRHGPSGSNADGGSHAQTTTRLPTHHKTTMGGGGPGGSMTLSADALGLPPHILSHKNHNRTQHKLRPHSRGRNHTRGGSHGGRSGSHAEGVGQGHGALPHTPSVSNKHVPAFPPVLHPVRVEILPRPSSDPLLIILPLLACLLLITILVVLILVFRRRKEKRAQLRLLQQLAAAASPAEGSPYLGRAERSPAMPCVVVTPLGPASCPNSPRRHFSPRRRSLAPGMTFWGTFEADGEGAGGNVIGGGSIEKDMATAGFQTSLRSRSPTPTLKDNQYWV</sequence>
<dbReference type="GeneTree" id="ENSGT00940000154091"/>
<keyword evidence="10" id="KW-1185">Reference proteome</keyword>
<evidence type="ECO:0000256" key="4">
    <source>
        <dbReference type="PROSITE-ProRule" id="PRU00122"/>
    </source>
</evidence>
<feature type="repeat" description="CSPG" evidence="5">
    <location>
        <begin position="997"/>
        <end position="1089"/>
    </location>
</feature>
<evidence type="ECO:0000256" key="2">
    <source>
        <dbReference type="ARBA" id="ARBA00022737"/>
    </source>
</evidence>
<feature type="transmembrane region" description="Helical" evidence="7">
    <location>
        <begin position="2172"/>
        <end position="2195"/>
    </location>
</feature>
<keyword evidence="2" id="KW-0677">Repeat</keyword>
<evidence type="ECO:0000256" key="5">
    <source>
        <dbReference type="PROSITE-ProRule" id="PRU01201"/>
    </source>
</evidence>
<feature type="region of interest" description="Disordered" evidence="6">
    <location>
        <begin position="429"/>
        <end position="450"/>
    </location>
</feature>
<dbReference type="Proteomes" id="UP000007635">
    <property type="component" value="Chromosome XIV"/>
</dbReference>
<accession>G3Q0U8</accession>
<reference evidence="9" key="3">
    <citation type="submission" date="2025-09" db="UniProtKB">
        <authorList>
            <consortium name="Ensembl"/>
        </authorList>
    </citation>
    <scope>IDENTIFICATION</scope>
</reference>
<dbReference type="SMART" id="SM00282">
    <property type="entry name" value="LamG"/>
    <property type="match status" value="2"/>
</dbReference>